<accession>A0ABV6M9R5</accession>
<dbReference type="EMBL" id="JBHLUH010000060">
    <property type="protein sequence ID" value="MFC0531455.1"/>
    <property type="molecule type" value="Genomic_DNA"/>
</dbReference>
<comment type="similarity">
    <text evidence="1 2">Belongs to the enoyl-CoA hydratase/isomerase family.</text>
</comment>
<dbReference type="Gene3D" id="1.10.12.10">
    <property type="entry name" value="Lyase 2-enoyl-coa Hydratase, Chain A, domain 2"/>
    <property type="match status" value="1"/>
</dbReference>
<dbReference type="SUPFAM" id="SSF52096">
    <property type="entry name" value="ClpP/crotonase"/>
    <property type="match status" value="1"/>
</dbReference>
<proteinExistence type="inferred from homology"/>
<organism evidence="3 4">
    <name type="scientific">Phytohabitans kaempferiae</name>
    <dbReference type="NCBI Taxonomy" id="1620943"/>
    <lineage>
        <taxon>Bacteria</taxon>
        <taxon>Bacillati</taxon>
        <taxon>Actinomycetota</taxon>
        <taxon>Actinomycetes</taxon>
        <taxon>Micromonosporales</taxon>
        <taxon>Micromonosporaceae</taxon>
    </lineage>
</organism>
<evidence type="ECO:0000313" key="3">
    <source>
        <dbReference type="EMBL" id="MFC0531455.1"/>
    </source>
</evidence>
<dbReference type="Gene3D" id="3.90.226.10">
    <property type="entry name" value="2-enoyl-CoA Hydratase, Chain A, domain 1"/>
    <property type="match status" value="1"/>
</dbReference>
<keyword evidence="4" id="KW-1185">Reference proteome</keyword>
<dbReference type="InterPro" id="IPR018376">
    <property type="entry name" value="Enoyl-CoA_hyd/isom_CS"/>
</dbReference>
<dbReference type="PROSITE" id="PS00166">
    <property type="entry name" value="ENOYL_COA_HYDRATASE"/>
    <property type="match status" value="1"/>
</dbReference>
<dbReference type="RefSeq" id="WP_377255904.1">
    <property type="nucleotide sequence ID" value="NZ_JBHLUH010000060.1"/>
</dbReference>
<comment type="caution">
    <text evidence="3">The sequence shown here is derived from an EMBL/GenBank/DDBJ whole genome shotgun (WGS) entry which is preliminary data.</text>
</comment>
<dbReference type="InterPro" id="IPR001753">
    <property type="entry name" value="Enoyl-CoA_hydra/iso"/>
</dbReference>
<gene>
    <name evidence="3" type="ORF">ACFFIA_27805</name>
</gene>
<sequence length="260" mass="27740">MTTLVCDRPAPGVLRLRLDGEDTLNALDEGVKDELLHALASAASDATTRVVMLTGTGRAFCAGGDVRAMGERTAVETMRVLAKGRQITERIVALDKPVVAAVNGIASGAGFNLALACDVVLAHQSAWFQQSFVKLGLIPDMGGTYFLAQQVGLYRAKEILLSARRIRSAEALELGFVSHVYRDDFAERSLAYCADLARGATQALAVTKLLANRAVEGSLQAALDKESLGQAMVATTHDHRAAVNAFREKRPLDAVTFIGD</sequence>
<evidence type="ECO:0000256" key="2">
    <source>
        <dbReference type="RuleBase" id="RU003707"/>
    </source>
</evidence>
<dbReference type="InterPro" id="IPR029045">
    <property type="entry name" value="ClpP/crotonase-like_dom_sf"/>
</dbReference>
<reference evidence="3 4" key="1">
    <citation type="submission" date="2024-09" db="EMBL/GenBank/DDBJ databases">
        <authorList>
            <person name="Sun Q."/>
            <person name="Mori K."/>
        </authorList>
    </citation>
    <scope>NUCLEOTIDE SEQUENCE [LARGE SCALE GENOMIC DNA]</scope>
    <source>
        <strain evidence="3 4">TBRC 3947</strain>
    </source>
</reference>
<dbReference type="PANTHER" id="PTHR43459:SF1">
    <property type="entry name" value="EG:BACN32G11.4 PROTEIN"/>
    <property type="match status" value="1"/>
</dbReference>
<dbReference type="InterPro" id="IPR014748">
    <property type="entry name" value="Enoyl-CoA_hydra_C"/>
</dbReference>
<dbReference type="CDD" id="cd06558">
    <property type="entry name" value="crotonase-like"/>
    <property type="match status" value="1"/>
</dbReference>
<evidence type="ECO:0000313" key="4">
    <source>
        <dbReference type="Proteomes" id="UP001589867"/>
    </source>
</evidence>
<dbReference type="PANTHER" id="PTHR43459">
    <property type="entry name" value="ENOYL-COA HYDRATASE"/>
    <property type="match status" value="1"/>
</dbReference>
<name>A0ABV6M9R5_9ACTN</name>
<dbReference type="Proteomes" id="UP001589867">
    <property type="component" value="Unassembled WGS sequence"/>
</dbReference>
<evidence type="ECO:0000256" key="1">
    <source>
        <dbReference type="ARBA" id="ARBA00005254"/>
    </source>
</evidence>
<dbReference type="Pfam" id="PF00378">
    <property type="entry name" value="ECH_1"/>
    <property type="match status" value="1"/>
</dbReference>
<protein>
    <submittedName>
        <fullName evidence="3">Enoyl-CoA hydratase/isomerase family protein</fullName>
    </submittedName>
</protein>